<dbReference type="PROSITE" id="PS00108">
    <property type="entry name" value="PROTEIN_KINASE_ST"/>
    <property type="match status" value="1"/>
</dbReference>
<dbReference type="SMART" id="SM00220">
    <property type="entry name" value="S_TKc"/>
    <property type="match status" value="1"/>
</dbReference>
<evidence type="ECO:0000256" key="2">
    <source>
        <dbReference type="ARBA" id="ARBA00022741"/>
    </source>
</evidence>
<evidence type="ECO:0000313" key="6">
    <source>
        <dbReference type="EMBL" id="QHT96518.1"/>
    </source>
</evidence>
<dbReference type="PROSITE" id="PS00107">
    <property type="entry name" value="PROTEIN_KINASE_ATP"/>
    <property type="match status" value="1"/>
</dbReference>
<dbReference type="GO" id="GO:0005776">
    <property type="term" value="C:autophagosome"/>
    <property type="evidence" value="ECO:0007669"/>
    <property type="project" value="TreeGrafter"/>
</dbReference>
<reference evidence="6" key="1">
    <citation type="journal article" date="2020" name="Nature">
        <title>Giant virus diversity and host interactions through global metagenomics.</title>
        <authorList>
            <person name="Schulz F."/>
            <person name="Roux S."/>
            <person name="Paez-Espino D."/>
            <person name="Jungbluth S."/>
            <person name="Walsh D.A."/>
            <person name="Denef V.J."/>
            <person name="McMahon K.D."/>
            <person name="Konstantinidis K.T."/>
            <person name="Eloe-Fadrosh E.A."/>
            <person name="Kyrpides N.C."/>
            <person name="Woyke T."/>
        </authorList>
    </citation>
    <scope>NUCLEOTIDE SEQUENCE</scope>
    <source>
        <strain evidence="6">GVMAG-M-3300024302-11</strain>
    </source>
</reference>
<accession>A0A6C0ITI3</accession>
<dbReference type="PANTHER" id="PTHR24348:SF22">
    <property type="entry name" value="NON-SPECIFIC SERINE_THREONINE PROTEIN KINASE"/>
    <property type="match status" value="1"/>
</dbReference>
<keyword evidence="2" id="KW-0547">Nucleotide-binding</keyword>
<feature type="domain" description="Protein kinase" evidence="5">
    <location>
        <begin position="3"/>
        <end position="262"/>
    </location>
</feature>
<dbReference type="Pfam" id="PF00069">
    <property type="entry name" value="Pkinase"/>
    <property type="match status" value="1"/>
</dbReference>
<proteinExistence type="predicted"/>
<keyword evidence="4" id="KW-0067">ATP-binding</keyword>
<dbReference type="InterPro" id="IPR017441">
    <property type="entry name" value="Protein_kinase_ATP_BS"/>
</dbReference>
<evidence type="ECO:0000256" key="1">
    <source>
        <dbReference type="ARBA" id="ARBA00022679"/>
    </source>
</evidence>
<keyword evidence="1" id="KW-0808">Transferase</keyword>
<dbReference type="GO" id="GO:0004674">
    <property type="term" value="F:protein serine/threonine kinase activity"/>
    <property type="evidence" value="ECO:0007669"/>
    <property type="project" value="InterPro"/>
</dbReference>
<dbReference type="GO" id="GO:0000407">
    <property type="term" value="C:phagophore assembly site"/>
    <property type="evidence" value="ECO:0007669"/>
    <property type="project" value="TreeGrafter"/>
</dbReference>
<protein>
    <recommendedName>
        <fullName evidence="5">Protein kinase domain-containing protein</fullName>
    </recommendedName>
</protein>
<organism evidence="6">
    <name type="scientific">viral metagenome</name>
    <dbReference type="NCBI Taxonomy" id="1070528"/>
    <lineage>
        <taxon>unclassified sequences</taxon>
        <taxon>metagenomes</taxon>
        <taxon>organismal metagenomes</taxon>
    </lineage>
</organism>
<dbReference type="EMBL" id="MN740258">
    <property type="protein sequence ID" value="QHT96518.1"/>
    <property type="molecule type" value="Genomic_DNA"/>
</dbReference>
<dbReference type="InterPro" id="IPR011009">
    <property type="entry name" value="Kinase-like_dom_sf"/>
</dbReference>
<dbReference type="InterPro" id="IPR045269">
    <property type="entry name" value="Atg1-like"/>
</dbReference>
<sequence>MGYKFIKLLGKGSYGSVYLAKNKSSQSANDYVAIKKFSIRDKTSYTSFKNELKIFKKIESEYLVKILDYYKDSDYIYLVMEYAPHGDLEEYIRSFYSKRKKIDTKFVDTIIYQVSEGLKVLHKNNIIHRDIKTANILVFNKNLIKITDFGISKILENNLLAKSNIGTPYYMSPEIIRGIPYDFSVDFWAFGCLIYKVLTNYYPFEASDMASLMYKIKSGKYNLSIIPDKYKMIVSKLINKNINRGSKKDINNFIISNCNTFVRINDINLCDSLHVKSINHTSVDNKLLPPLKHENVIDSVSISANLKSKQLEPIKNKINENKELVKELVQELEQQSKHTNAYDIYRNKQLEPIKNKINENKELVQEQELEQQLKHTKAYDICRNYQLEQIKDNINKKLEYKSNINEPAIINHNIREYKKYEYKSRINEPVIINHNIQSNYYESNKNNYEYYRNRNRNSNYLFNNKLQKYNLKPIKKNLNYKESDEEPIKEDKYNNFIKHNIKNVKKIGDKRYKCFLNMQNNIKKLPEIKFRPPFRF</sequence>
<keyword evidence="3" id="KW-0418">Kinase</keyword>
<dbReference type="AlphaFoldDB" id="A0A6C0ITI3"/>
<evidence type="ECO:0000259" key="5">
    <source>
        <dbReference type="PROSITE" id="PS50011"/>
    </source>
</evidence>
<dbReference type="GO" id="GO:0016020">
    <property type="term" value="C:membrane"/>
    <property type="evidence" value="ECO:0007669"/>
    <property type="project" value="TreeGrafter"/>
</dbReference>
<dbReference type="GO" id="GO:0005829">
    <property type="term" value="C:cytosol"/>
    <property type="evidence" value="ECO:0007669"/>
    <property type="project" value="TreeGrafter"/>
</dbReference>
<dbReference type="InterPro" id="IPR008271">
    <property type="entry name" value="Ser/Thr_kinase_AS"/>
</dbReference>
<dbReference type="PROSITE" id="PS50011">
    <property type="entry name" value="PROTEIN_KINASE_DOM"/>
    <property type="match status" value="1"/>
</dbReference>
<evidence type="ECO:0000256" key="3">
    <source>
        <dbReference type="ARBA" id="ARBA00022777"/>
    </source>
</evidence>
<dbReference type="GO" id="GO:0000045">
    <property type="term" value="P:autophagosome assembly"/>
    <property type="evidence" value="ECO:0007669"/>
    <property type="project" value="TreeGrafter"/>
</dbReference>
<dbReference type="GO" id="GO:0005524">
    <property type="term" value="F:ATP binding"/>
    <property type="evidence" value="ECO:0007669"/>
    <property type="project" value="UniProtKB-KW"/>
</dbReference>
<evidence type="ECO:0000256" key="4">
    <source>
        <dbReference type="ARBA" id="ARBA00022840"/>
    </source>
</evidence>
<dbReference type="InterPro" id="IPR000719">
    <property type="entry name" value="Prot_kinase_dom"/>
</dbReference>
<dbReference type="Gene3D" id="1.10.510.10">
    <property type="entry name" value="Transferase(Phosphotransferase) domain 1"/>
    <property type="match status" value="1"/>
</dbReference>
<dbReference type="SUPFAM" id="SSF56112">
    <property type="entry name" value="Protein kinase-like (PK-like)"/>
    <property type="match status" value="1"/>
</dbReference>
<dbReference type="PANTHER" id="PTHR24348">
    <property type="entry name" value="SERINE/THREONINE-PROTEIN KINASE UNC-51-RELATED"/>
    <property type="match status" value="1"/>
</dbReference>
<name>A0A6C0ITI3_9ZZZZ</name>
<dbReference type="GO" id="GO:0010506">
    <property type="term" value="P:regulation of autophagy"/>
    <property type="evidence" value="ECO:0007669"/>
    <property type="project" value="InterPro"/>
</dbReference>